<dbReference type="Proteomes" id="UP000785679">
    <property type="component" value="Unassembled WGS sequence"/>
</dbReference>
<evidence type="ECO:0000313" key="2">
    <source>
        <dbReference type="Proteomes" id="UP000785679"/>
    </source>
</evidence>
<gene>
    <name evidence="1" type="ORF">FGO68_gene6102</name>
</gene>
<protein>
    <submittedName>
        <fullName evidence="1">Uncharacterized protein</fullName>
    </submittedName>
</protein>
<dbReference type="AlphaFoldDB" id="A0A8J8NH27"/>
<sequence length="323" mass="36715">MPFRLLLQPCPYATNGESENQWNFRVSYQINHVHSYYVPQCLSVPNDNCYERRLAGDEGCINCIIGYKFQLKDALLQTGSCVPGIVINTVTSQTLTVLGGARNAAYSADGGTFIDLLSALKYAYTLHRDTKAEHVIIKLDPSLDHYVTPQDFERVYPLYEDKYLIAQDYSLTIMPFGCEVDYPCQTKVTVRNKIGARLRIYMPVHNKFVIKNVMLDSIDSVLDQSENDVVKNCLNDVTVNCCKVDTSLQIIKCNDSYGNTLMPKFHIESSCYSKPVTGALFHLQIADPQYKFQSEYRSEVKIQVRPQSLISLIIELSVHQFFL</sequence>
<proteinExistence type="predicted"/>
<organism evidence="1 2">
    <name type="scientific">Halteria grandinella</name>
    <dbReference type="NCBI Taxonomy" id="5974"/>
    <lineage>
        <taxon>Eukaryota</taxon>
        <taxon>Sar</taxon>
        <taxon>Alveolata</taxon>
        <taxon>Ciliophora</taxon>
        <taxon>Intramacronucleata</taxon>
        <taxon>Spirotrichea</taxon>
        <taxon>Stichotrichia</taxon>
        <taxon>Sporadotrichida</taxon>
        <taxon>Halteriidae</taxon>
        <taxon>Halteria</taxon>
    </lineage>
</organism>
<keyword evidence="2" id="KW-1185">Reference proteome</keyword>
<dbReference type="EMBL" id="RRYP01016769">
    <property type="protein sequence ID" value="TNV74623.1"/>
    <property type="molecule type" value="Genomic_DNA"/>
</dbReference>
<comment type="caution">
    <text evidence="1">The sequence shown here is derived from an EMBL/GenBank/DDBJ whole genome shotgun (WGS) entry which is preliminary data.</text>
</comment>
<name>A0A8J8NH27_HALGN</name>
<reference evidence="1" key="1">
    <citation type="submission" date="2019-06" db="EMBL/GenBank/DDBJ databases">
        <authorList>
            <person name="Zheng W."/>
        </authorList>
    </citation>
    <scope>NUCLEOTIDE SEQUENCE</scope>
    <source>
        <strain evidence="1">QDHG01</strain>
    </source>
</reference>
<accession>A0A8J8NH27</accession>
<evidence type="ECO:0000313" key="1">
    <source>
        <dbReference type="EMBL" id="TNV74623.1"/>
    </source>
</evidence>